<accession>A0A1G8UBL4</accession>
<keyword evidence="1" id="KW-0812">Transmembrane</keyword>
<dbReference type="EMBL" id="FNFC01000004">
    <property type="protein sequence ID" value="SDJ51118.1"/>
    <property type="molecule type" value="Genomic_DNA"/>
</dbReference>
<keyword evidence="1" id="KW-1133">Transmembrane helix</keyword>
<dbReference type="Proteomes" id="UP000198856">
    <property type="component" value="Unassembled WGS sequence"/>
</dbReference>
<evidence type="ECO:0000256" key="1">
    <source>
        <dbReference type="SAM" id="Phobius"/>
    </source>
</evidence>
<reference evidence="2 3" key="1">
    <citation type="submission" date="2016-10" db="EMBL/GenBank/DDBJ databases">
        <authorList>
            <person name="de Groot N.N."/>
        </authorList>
    </citation>
    <scope>NUCLEOTIDE SEQUENCE [LARGE SCALE GENOMIC DNA]</scope>
    <source>
        <strain evidence="2 3">IBRC-M10015</strain>
    </source>
</reference>
<organism evidence="2 3">
    <name type="scientific">Halovenus aranensis</name>
    <dbReference type="NCBI Taxonomy" id="890420"/>
    <lineage>
        <taxon>Archaea</taxon>
        <taxon>Methanobacteriati</taxon>
        <taxon>Methanobacteriota</taxon>
        <taxon>Stenosarchaea group</taxon>
        <taxon>Halobacteria</taxon>
        <taxon>Halobacteriales</taxon>
        <taxon>Haloarculaceae</taxon>
        <taxon>Halovenus</taxon>
    </lineage>
</organism>
<dbReference type="STRING" id="890420.SAMN05216226_104158"/>
<feature type="transmembrane region" description="Helical" evidence="1">
    <location>
        <begin position="12"/>
        <end position="28"/>
    </location>
</feature>
<evidence type="ECO:0000313" key="3">
    <source>
        <dbReference type="Proteomes" id="UP000198856"/>
    </source>
</evidence>
<dbReference type="AlphaFoldDB" id="A0A1G8UBL4"/>
<proteinExistence type="predicted"/>
<dbReference type="RefSeq" id="WP_092700361.1">
    <property type="nucleotide sequence ID" value="NZ_FNFC01000004.1"/>
</dbReference>
<keyword evidence="3" id="KW-1185">Reference proteome</keyword>
<sequence length="65" mass="7758">MPIPAVDRIDVATYGFMLGLLAFVYFIYPRHFLQVVAWYTNIMVFTCWTGYFVYRLAFGEAEFWE</sequence>
<keyword evidence="1" id="KW-0472">Membrane</keyword>
<gene>
    <name evidence="2" type="ORF">SAMN05216226_104158</name>
</gene>
<name>A0A1G8UBL4_9EURY</name>
<protein>
    <submittedName>
        <fullName evidence="2">Uncharacterized protein</fullName>
    </submittedName>
</protein>
<feature type="transmembrane region" description="Helical" evidence="1">
    <location>
        <begin position="35"/>
        <end position="54"/>
    </location>
</feature>
<evidence type="ECO:0000313" key="2">
    <source>
        <dbReference type="EMBL" id="SDJ51118.1"/>
    </source>
</evidence>